<accession>A0A1A8VRV2</accession>
<dbReference type="Pfam" id="PF05795">
    <property type="entry name" value="Plasmodium_Vir"/>
    <property type="match status" value="2"/>
</dbReference>
<keyword evidence="2" id="KW-0812">Transmembrane</keyword>
<organism evidence="3 6">
    <name type="scientific">Plasmodium ovale curtisi</name>
    <dbReference type="NCBI Taxonomy" id="864141"/>
    <lineage>
        <taxon>Eukaryota</taxon>
        <taxon>Sar</taxon>
        <taxon>Alveolata</taxon>
        <taxon>Apicomplexa</taxon>
        <taxon>Aconoidasida</taxon>
        <taxon>Haemosporida</taxon>
        <taxon>Plasmodiidae</taxon>
        <taxon>Plasmodium</taxon>
        <taxon>Plasmodium (Plasmodium)</taxon>
    </lineage>
</organism>
<keyword evidence="2" id="KW-1133">Transmembrane helix</keyword>
<evidence type="ECO:0000256" key="1">
    <source>
        <dbReference type="SAM" id="MobiDB-lite"/>
    </source>
</evidence>
<feature type="compositionally biased region" description="Basic and acidic residues" evidence="1">
    <location>
        <begin position="242"/>
        <end position="251"/>
    </location>
</feature>
<protein>
    <submittedName>
        <fullName evidence="3">PIR Superfamily Protein</fullName>
    </submittedName>
</protein>
<evidence type="ECO:0000313" key="6">
    <source>
        <dbReference type="Proteomes" id="UP000078560"/>
    </source>
</evidence>
<evidence type="ECO:0000313" key="5">
    <source>
        <dbReference type="Proteomes" id="UP000078546"/>
    </source>
</evidence>
<dbReference type="EMBL" id="FLQV01003053">
    <property type="protein sequence ID" value="SBT02086.1"/>
    <property type="molecule type" value="Genomic_DNA"/>
</dbReference>
<keyword evidence="2" id="KW-0472">Membrane</keyword>
<proteinExistence type="predicted"/>
<gene>
    <name evidence="4" type="ORF">POVCU1_072880</name>
    <name evidence="3" type="ORF">POVCU2_0013550</name>
</gene>
<dbReference type="Proteomes" id="UP000078560">
    <property type="component" value="Unassembled WGS sequence"/>
</dbReference>
<name>A0A1A8VRV2_PLAOA</name>
<reference evidence="3" key="2">
    <citation type="submission" date="2016-05" db="EMBL/GenBank/DDBJ databases">
        <authorList>
            <person name="Lavstsen T."/>
            <person name="Jespersen J.S."/>
        </authorList>
    </citation>
    <scope>NUCLEOTIDE SEQUENCE [LARGE SCALE GENOMIC DNA]</scope>
</reference>
<dbReference type="InterPro" id="IPR008780">
    <property type="entry name" value="Plasmodium_Vir"/>
</dbReference>
<evidence type="ECO:0000313" key="3">
    <source>
        <dbReference type="EMBL" id="SBS82043.1"/>
    </source>
</evidence>
<dbReference type="Proteomes" id="UP000078546">
    <property type="component" value="Unassembled WGS sequence"/>
</dbReference>
<evidence type="ECO:0000313" key="4">
    <source>
        <dbReference type="EMBL" id="SBT02086.1"/>
    </source>
</evidence>
<dbReference type="EMBL" id="FLQU01000196">
    <property type="protein sequence ID" value="SBS82043.1"/>
    <property type="molecule type" value="Genomic_DNA"/>
</dbReference>
<sequence>MSPKGSKYTLNMFVEEDDSLKETKLYKLYQKFDNVCDHSIGSPELCSSDESHKSLDISIQELYKKLISNLKRILHNNGQIYDDITLDKNELYSYLKYWFYDHIIKEDITDQQINKILTVWNKEKKQNFAECKCEFNIKSSSLIKQIKRIYDYSLFYEKYKDESSTNEKINSSKYCKYLEEVNIYYTMLDGVCTGKTNLAHCKEFNDYIKKYINIDNSSRISCPEVESLEDRSPGAPSPVGELHSDEAEKRALSRSTGEIEGVPEGLENMGEEVDKSVISAIVSFSLVGAFLTLFFFYKFTPILSYLRSGIQRKKGMRRNVNTIFNELIIDESKLEQMDYDDRGYIVTYQSY</sequence>
<evidence type="ECO:0000256" key="2">
    <source>
        <dbReference type="SAM" id="Phobius"/>
    </source>
</evidence>
<feature type="transmembrane region" description="Helical" evidence="2">
    <location>
        <begin position="277"/>
        <end position="297"/>
    </location>
</feature>
<dbReference type="AlphaFoldDB" id="A0A1A8VRV2"/>
<feature type="region of interest" description="Disordered" evidence="1">
    <location>
        <begin position="225"/>
        <end position="254"/>
    </location>
</feature>
<reference evidence="5 6" key="1">
    <citation type="submission" date="2016-05" db="EMBL/GenBank/DDBJ databases">
        <authorList>
            <person name="Naeem Raeece"/>
        </authorList>
    </citation>
    <scope>NUCLEOTIDE SEQUENCE [LARGE SCALE GENOMIC DNA]</scope>
</reference>